<keyword evidence="10" id="KW-1185">Reference proteome</keyword>
<keyword evidence="4 7" id="KW-0326">Glycosidase</keyword>
<proteinExistence type="inferred from homology"/>
<evidence type="ECO:0000256" key="6">
    <source>
        <dbReference type="PROSITE-ProRule" id="PRU10061"/>
    </source>
</evidence>
<dbReference type="InterPro" id="IPR001000">
    <property type="entry name" value="GH10_dom"/>
</dbReference>
<evidence type="ECO:0000259" key="8">
    <source>
        <dbReference type="PROSITE" id="PS51760"/>
    </source>
</evidence>
<dbReference type="PANTHER" id="PTHR31490">
    <property type="entry name" value="GLYCOSYL HYDROLASE"/>
    <property type="match status" value="1"/>
</dbReference>
<dbReference type="PANTHER" id="PTHR31490:SF90">
    <property type="entry name" value="ENDO-1,4-BETA-XYLANASE A"/>
    <property type="match status" value="1"/>
</dbReference>
<dbReference type="Proteomes" id="UP000008457">
    <property type="component" value="Chromosome"/>
</dbReference>
<dbReference type="PROSITE" id="PS00591">
    <property type="entry name" value="GH10_1"/>
    <property type="match status" value="1"/>
</dbReference>
<name>F3ZYT6_MAHA5</name>
<evidence type="ECO:0000313" key="9">
    <source>
        <dbReference type="EMBL" id="AEE95681.1"/>
    </source>
</evidence>
<dbReference type="EMBL" id="CP002360">
    <property type="protein sequence ID" value="AEE95681.1"/>
    <property type="molecule type" value="Genomic_DNA"/>
</dbReference>
<dbReference type="InterPro" id="IPR017853">
    <property type="entry name" value="GH"/>
</dbReference>
<dbReference type="AlphaFoldDB" id="F3ZYT6"/>
<dbReference type="RefSeq" id="WP_013780114.1">
    <property type="nucleotide sequence ID" value="NC_015520.1"/>
</dbReference>
<dbReference type="Pfam" id="PF00331">
    <property type="entry name" value="Glyco_hydro_10"/>
    <property type="match status" value="1"/>
</dbReference>
<evidence type="ECO:0000256" key="7">
    <source>
        <dbReference type="RuleBase" id="RU361174"/>
    </source>
</evidence>
<accession>F3ZYT6</accession>
<keyword evidence="2 7" id="KW-0378">Hydrolase</keyword>
<evidence type="ECO:0000313" key="10">
    <source>
        <dbReference type="Proteomes" id="UP000008457"/>
    </source>
</evidence>
<dbReference type="GO" id="GO:0000272">
    <property type="term" value="P:polysaccharide catabolic process"/>
    <property type="evidence" value="ECO:0007669"/>
    <property type="project" value="UniProtKB-KW"/>
</dbReference>
<dbReference type="Gene3D" id="3.20.20.80">
    <property type="entry name" value="Glycosidases"/>
    <property type="match status" value="1"/>
</dbReference>
<sequence>MRKKIHGTIIVYCMFLTLLFTGCGSVPVKSNDQAKPNKDEEETDMIEEVPSLKEVYKDYFYIGAAISVDSVSKSPDKELIAKQFNIITPENAMKFEPIHPQDGIYNFEPADKIVEFAQRNDMKVIGHTLIWHNQTPDWVFKDADGNQVDRDVLLKRMEEHIKAVVGHYKGKVYGWDVVNEAIEDTAPYGLRDSMWKKIIGDDYIEWAFKFAHEADPDAELYYNDYNTETPGKREAIYNLVKSLKGKGIRIDAVGMQSHINIYYPSVQEIEESIKKFSSLGVKVNISELDMDLYKWDEKEDRYKDGVPDDILKLQADRYGEIFALYRNYKDVIGRVTFWGYYDGGSWLNDFPIKGRTNYPLLFDREFKPKPAFWNVAKFAQ</sequence>
<dbReference type="eggNOG" id="COG3693">
    <property type="taxonomic scope" value="Bacteria"/>
</dbReference>
<evidence type="ECO:0000256" key="3">
    <source>
        <dbReference type="ARBA" id="ARBA00023277"/>
    </source>
</evidence>
<dbReference type="InterPro" id="IPR031158">
    <property type="entry name" value="GH10_AS"/>
</dbReference>
<dbReference type="PROSITE" id="PS51760">
    <property type="entry name" value="GH10_2"/>
    <property type="match status" value="1"/>
</dbReference>
<dbReference type="SMART" id="SM00633">
    <property type="entry name" value="Glyco_10"/>
    <property type="match status" value="1"/>
</dbReference>
<evidence type="ECO:0000256" key="1">
    <source>
        <dbReference type="ARBA" id="ARBA00007495"/>
    </source>
</evidence>
<evidence type="ECO:0000256" key="2">
    <source>
        <dbReference type="ARBA" id="ARBA00022801"/>
    </source>
</evidence>
<dbReference type="PROSITE" id="PS51257">
    <property type="entry name" value="PROKAR_LIPOPROTEIN"/>
    <property type="match status" value="1"/>
</dbReference>
<dbReference type="InterPro" id="IPR044846">
    <property type="entry name" value="GH10"/>
</dbReference>
<feature type="active site" description="Nucleophile" evidence="6">
    <location>
        <position position="287"/>
    </location>
</feature>
<keyword evidence="5 7" id="KW-0624">Polysaccharide degradation</keyword>
<dbReference type="HOGENOM" id="CLU_020161_6_1_9"/>
<dbReference type="STRING" id="697281.Mahau_0468"/>
<dbReference type="EC" id="3.2.1.8" evidence="7"/>
<dbReference type="SUPFAM" id="SSF51445">
    <property type="entry name" value="(Trans)glycosidases"/>
    <property type="match status" value="1"/>
</dbReference>
<dbReference type="PRINTS" id="PR00134">
    <property type="entry name" value="GLHYDRLASE10"/>
</dbReference>
<dbReference type="KEGG" id="mas:Mahau_0468"/>
<protein>
    <recommendedName>
        <fullName evidence="7">Beta-xylanase</fullName>
        <ecNumber evidence="7">3.2.1.8</ecNumber>
    </recommendedName>
</protein>
<comment type="similarity">
    <text evidence="1 7">Belongs to the glycosyl hydrolase 10 (cellulase F) family.</text>
</comment>
<reference evidence="10" key="1">
    <citation type="submission" date="2010-11" db="EMBL/GenBank/DDBJ databases">
        <title>The complete genome of Mahella australiensis DSM 15567.</title>
        <authorList>
            <consortium name="US DOE Joint Genome Institute (JGI-PGF)"/>
            <person name="Lucas S."/>
            <person name="Copeland A."/>
            <person name="Lapidus A."/>
            <person name="Bruce D."/>
            <person name="Goodwin L."/>
            <person name="Pitluck S."/>
            <person name="Kyrpides N."/>
            <person name="Mavromatis K."/>
            <person name="Pagani I."/>
            <person name="Ivanova N."/>
            <person name="Teshima H."/>
            <person name="Brettin T."/>
            <person name="Detter J.C."/>
            <person name="Han C."/>
            <person name="Tapia R."/>
            <person name="Land M."/>
            <person name="Hauser L."/>
            <person name="Markowitz V."/>
            <person name="Cheng J.-F."/>
            <person name="Hugenholtz P."/>
            <person name="Woyke T."/>
            <person name="Wu D."/>
            <person name="Spring S."/>
            <person name="Pukall R."/>
            <person name="Steenblock K."/>
            <person name="Schneider S."/>
            <person name="Klenk H.-P."/>
            <person name="Eisen J.A."/>
        </authorList>
    </citation>
    <scope>NUCLEOTIDE SEQUENCE [LARGE SCALE GENOMIC DNA]</scope>
    <source>
        <strain evidence="10">DSM 15567 / CIP 107919 / 50-1 BON</strain>
    </source>
</reference>
<dbReference type="GO" id="GO:0031176">
    <property type="term" value="F:endo-1,4-beta-xylanase activity"/>
    <property type="evidence" value="ECO:0007669"/>
    <property type="project" value="UniProtKB-EC"/>
</dbReference>
<feature type="domain" description="GH10" evidence="8">
    <location>
        <begin position="46"/>
        <end position="378"/>
    </location>
</feature>
<keyword evidence="3 7" id="KW-0119">Carbohydrate metabolism</keyword>
<reference evidence="9 10" key="2">
    <citation type="journal article" date="2011" name="Stand. Genomic Sci.">
        <title>Complete genome sequence of Mahella australiensis type strain (50-1 BON).</title>
        <authorList>
            <person name="Sikorski J."/>
            <person name="Teshima H."/>
            <person name="Nolan M."/>
            <person name="Lucas S."/>
            <person name="Hammon N."/>
            <person name="Deshpande S."/>
            <person name="Cheng J.F."/>
            <person name="Pitluck S."/>
            <person name="Liolios K."/>
            <person name="Pagani I."/>
            <person name="Ivanova N."/>
            <person name="Huntemann M."/>
            <person name="Mavromatis K."/>
            <person name="Ovchinikova G."/>
            <person name="Pati A."/>
            <person name="Tapia R."/>
            <person name="Han C."/>
            <person name="Goodwin L."/>
            <person name="Chen A."/>
            <person name="Palaniappan K."/>
            <person name="Land M."/>
            <person name="Hauser L."/>
            <person name="Ngatchou-Djao O.D."/>
            <person name="Rohde M."/>
            <person name="Pukall R."/>
            <person name="Spring S."/>
            <person name="Abt B."/>
            <person name="Goker M."/>
            <person name="Detter J.C."/>
            <person name="Woyke T."/>
            <person name="Bristow J."/>
            <person name="Markowitz V."/>
            <person name="Hugenholtz P."/>
            <person name="Eisen J.A."/>
            <person name="Kyrpides N.C."/>
            <person name="Klenk H.P."/>
            <person name="Lapidus A."/>
        </authorList>
    </citation>
    <scope>NUCLEOTIDE SEQUENCE [LARGE SCALE GENOMIC DNA]</scope>
    <source>
        <strain evidence="10">DSM 15567 / CIP 107919 / 50-1 BON</strain>
    </source>
</reference>
<gene>
    <name evidence="9" type="ordered locus">Mahau_0468</name>
</gene>
<comment type="catalytic activity">
    <reaction evidence="7">
        <text>Endohydrolysis of (1-&gt;4)-beta-D-xylosidic linkages in xylans.</text>
        <dbReference type="EC" id="3.2.1.8"/>
    </reaction>
</comment>
<evidence type="ECO:0000256" key="4">
    <source>
        <dbReference type="ARBA" id="ARBA00023295"/>
    </source>
</evidence>
<evidence type="ECO:0000256" key="5">
    <source>
        <dbReference type="ARBA" id="ARBA00023326"/>
    </source>
</evidence>
<organism evidence="9 10">
    <name type="scientific">Mahella australiensis (strain DSM 15567 / CIP 107919 / 50-1 BON)</name>
    <dbReference type="NCBI Taxonomy" id="697281"/>
    <lineage>
        <taxon>Bacteria</taxon>
        <taxon>Bacillati</taxon>
        <taxon>Bacillota</taxon>
        <taxon>Clostridia</taxon>
        <taxon>Thermoanaerobacterales</taxon>
        <taxon>Thermoanaerobacterales Family IV. Incertae Sedis</taxon>
        <taxon>Mahella</taxon>
    </lineage>
</organism>